<protein>
    <submittedName>
        <fullName evidence="4">Cell surface protein</fullName>
    </submittedName>
</protein>
<evidence type="ECO:0000256" key="1">
    <source>
        <dbReference type="SAM" id="Phobius"/>
    </source>
</evidence>
<dbReference type="Proteomes" id="UP000051835">
    <property type="component" value="Unassembled WGS sequence"/>
</dbReference>
<dbReference type="AlphaFoldDB" id="A0A0R1QW86"/>
<dbReference type="Pfam" id="PF11797">
    <property type="entry name" value="WxLIP_HBD"/>
    <property type="match status" value="1"/>
</dbReference>
<feature type="domain" description="WxL Interacting Protein peptidoglycan binding" evidence="2">
    <location>
        <begin position="37"/>
        <end position="158"/>
    </location>
</feature>
<evidence type="ECO:0000259" key="3">
    <source>
        <dbReference type="Pfam" id="PF11797"/>
    </source>
</evidence>
<dbReference type="PATRIC" id="fig|1423805.4.peg.971"/>
<dbReference type="InterPro" id="IPR021759">
    <property type="entry name" value="WxLIP_HBD"/>
</dbReference>
<dbReference type="EMBL" id="AZFC01000013">
    <property type="protein sequence ID" value="KRL49056.1"/>
    <property type="molecule type" value="Genomic_DNA"/>
</dbReference>
<evidence type="ECO:0000259" key="2">
    <source>
        <dbReference type="Pfam" id="PF06030"/>
    </source>
</evidence>
<name>A0A0R1QW86_9LACO</name>
<keyword evidence="1" id="KW-1133">Transmembrane helix</keyword>
<evidence type="ECO:0000313" key="4">
    <source>
        <dbReference type="EMBL" id="KRL49056.1"/>
    </source>
</evidence>
<dbReference type="InterPro" id="IPR010317">
    <property type="entry name" value="WxLIP_PGBD"/>
</dbReference>
<reference evidence="4 5" key="1">
    <citation type="journal article" date="2015" name="Genome Announc.">
        <title>Expanding the biotechnology potential of lactobacilli through comparative genomics of 213 strains and associated genera.</title>
        <authorList>
            <person name="Sun Z."/>
            <person name="Harris H.M."/>
            <person name="McCann A."/>
            <person name="Guo C."/>
            <person name="Argimon S."/>
            <person name="Zhang W."/>
            <person name="Yang X."/>
            <person name="Jeffery I.B."/>
            <person name="Cooney J.C."/>
            <person name="Kagawa T.F."/>
            <person name="Liu W."/>
            <person name="Song Y."/>
            <person name="Salvetti E."/>
            <person name="Wrobel A."/>
            <person name="Rasinkangas P."/>
            <person name="Parkhill J."/>
            <person name="Rea M.C."/>
            <person name="O'Sullivan O."/>
            <person name="Ritari J."/>
            <person name="Douillard F.P."/>
            <person name="Paul Ross R."/>
            <person name="Yang R."/>
            <person name="Briner A.E."/>
            <person name="Felis G.E."/>
            <person name="de Vos W.M."/>
            <person name="Barrangou R."/>
            <person name="Klaenhammer T.R."/>
            <person name="Caufield P.W."/>
            <person name="Cui Y."/>
            <person name="Zhang H."/>
            <person name="O'Toole P.W."/>
        </authorList>
    </citation>
    <scope>NUCLEOTIDE SEQUENCE [LARGE SCALE GENOMIC DNA]</scope>
    <source>
        <strain evidence="4 5">DSM 15429</strain>
    </source>
</reference>
<keyword evidence="1" id="KW-0812">Transmembrane</keyword>
<feature type="transmembrane region" description="Helical" evidence="1">
    <location>
        <begin position="314"/>
        <end position="337"/>
    </location>
</feature>
<sequence length="351" mass="38690">MEALMMKKFVKWLVAVGTLLLVSGGYQQEARAESVGYTVNAVLPKNQDDHNASYFALRVKPNQQQKLAVVIGNQSDQSQKFQVTVNQAVTNANGVIDYSQTAPKRDSSLKVGIKDIFAETKLPTVTVPAKSTKKVYVTYKMPAEKIKGMILGGINVKKLESSQQSAKKGVTINNNFAYVIGLRLRESGIDVAPDMRMPAVKVTQTNSLNQVAATLQNPQPGMMRGLKVKAKVTKSGSDKVILQNEKANMAMAPNSHFAYAVPWGSTQLKAGTYTLTIDATAKGGYHWHFTKDFEVTQKQLGALANKYNQPQKSYFWWFVAGGVIIVLLLAIIIYLLLKNRRKSDDDSAQKK</sequence>
<evidence type="ECO:0000313" key="5">
    <source>
        <dbReference type="Proteomes" id="UP000051835"/>
    </source>
</evidence>
<gene>
    <name evidence="4" type="ORF">FD37_GL000947</name>
</gene>
<proteinExistence type="predicted"/>
<feature type="domain" description="WxL Interacting Protein host binding" evidence="3">
    <location>
        <begin position="167"/>
        <end position="301"/>
    </location>
</feature>
<comment type="caution">
    <text evidence="4">The sequence shown here is derived from an EMBL/GenBank/DDBJ whole genome shotgun (WGS) entry which is preliminary data.</text>
</comment>
<keyword evidence="1" id="KW-0472">Membrane</keyword>
<accession>A0A0R1QW86</accession>
<dbReference type="Pfam" id="PF06030">
    <property type="entry name" value="WxLIP_PGBD"/>
    <property type="match status" value="1"/>
</dbReference>
<organism evidence="4 5">
    <name type="scientific">Levilactobacillus spicheri DSM 15429</name>
    <dbReference type="NCBI Taxonomy" id="1423805"/>
    <lineage>
        <taxon>Bacteria</taxon>
        <taxon>Bacillati</taxon>
        <taxon>Bacillota</taxon>
        <taxon>Bacilli</taxon>
        <taxon>Lactobacillales</taxon>
        <taxon>Lactobacillaceae</taxon>
        <taxon>Levilactobacillus</taxon>
    </lineage>
</organism>